<protein>
    <submittedName>
        <fullName evidence="4">Phospho-2-dehydro-3-deoxyheptonate aldolase</fullName>
        <ecNumber evidence="4">2.5.1.54</ecNumber>
    </submittedName>
</protein>
<dbReference type="KEGG" id="tep:TepRe1_2470"/>
<evidence type="ECO:0000256" key="1">
    <source>
        <dbReference type="ARBA" id="ARBA00022679"/>
    </source>
</evidence>
<dbReference type="GO" id="GO:0003849">
    <property type="term" value="F:3-deoxy-7-phosphoheptulonate synthase activity"/>
    <property type="evidence" value="ECO:0007669"/>
    <property type="project" value="UniProtKB-EC"/>
</dbReference>
<dbReference type="InterPro" id="IPR006218">
    <property type="entry name" value="DAHP1/KDSA"/>
</dbReference>
<dbReference type="eggNOG" id="COG2876">
    <property type="taxonomic scope" value="Bacteria"/>
</dbReference>
<dbReference type="OrthoDB" id="9780456at2"/>
<dbReference type="PANTHER" id="PTHR43018">
    <property type="entry name" value="PHOSPHO-2-DEHYDRO-3-DEOXYHEPTONATE ALDOLASE"/>
    <property type="match status" value="1"/>
</dbReference>
<dbReference type="STRING" id="1209989.TepRe1_2470"/>
<evidence type="ECO:0000259" key="2">
    <source>
        <dbReference type="Pfam" id="PF00793"/>
    </source>
</evidence>
<evidence type="ECO:0000259" key="3">
    <source>
        <dbReference type="Pfam" id="PF18152"/>
    </source>
</evidence>
<evidence type="ECO:0000313" key="4">
    <source>
        <dbReference type="EMBL" id="CCP27523.1"/>
    </source>
</evidence>
<sequence>MIVVMKTDADPDDVHTVKSKISDMKLEVYESIGLNYHLIGIVGDTSKVDAESFTGIQSVKKVIHVQEPYKKASRLFHPEDSVISVGDKTIGGNKLAIIAGPCSVESREQIIHVAEKVKEAGAGFLRGGAFKPRTSPYSFQGLKEEGLELLKYAREKTGLPIVVELMSQDKLDLYERDVDIIQIGARNMQNFELLKAVGQTRKPILLKRGLSATIEELLMAAEYIMAGGNENIILCERGIRTFENYTRNTLDLSAIPAIKKSSHLPVIVDPSHASGIWWMVEPLAKAAVAVGADGIMVEVHNDPANALCDGSQSIKPEKFKHLVDSIREIARIQNREI</sequence>
<dbReference type="EC" id="2.5.1.54" evidence="4"/>
<dbReference type="InterPro" id="IPR052899">
    <property type="entry name" value="Class-I_DAHP_synthase"/>
</dbReference>
<dbReference type="Proteomes" id="UP000010802">
    <property type="component" value="Chromosome"/>
</dbReference>
<dbReference type="NCBIfam" id="NF006421">
    <property type="entry name" value="PRK08673.1"/>
    <property type="match status" value="1"/>
</dbReference>
<dbReference type="InterPro" id="IPR041071">
    <property type="entry name" value="DAHP_snth_FXD"/>
</dbReference>
<dbReference type="EMBL" id="HF563609">
    <property type="protein sequence ID" value="CCP27523.1"/>
    <property type="molecule type" value="Genomic_DNA"/>
</dbReference>
<dbReference type="Gene3D" id="3.20.20.70">
    <property type="entry name" value="Aldolase class I"/>
    <property type="match status" value="1"/>
</dbReference>
<dbReference type="GO" id="GO:0009073">
    <property type="term" value="P:aromatic amino acid family biosynthetic process"/>
    <property type="evidence" value="ECO:0007669"/>
    <property type="project" value="InterPro"/>
</dbReference>
<dbReference type="InterPro" id="IPR006268">
    <property type="entry name" value="DAHP_syn_2"/>
</dbReference>
<accession>F4LTX3</accession>
<dbReference type="KEGG" id="tae:TepiRe1_2659"/>
<dbReference type="SUPFAM" id="SSF51569">
    <property type="entry name" value="Aldolase"/>
    <property type="match status" value="1"/>
</dbReference>
<dbReference type="NCBIfam" id="NF009239">
    <property type="entry name" value="PRK12595.1"/>
    <property type="match status" value="1"/>
</dbReference>
<accession>L0S6P7</accession>
<feature type="domain" description="DAHP synthetase I/KDSA" evidence="2">
    <location>
        <begin position="89"/>
        <end position="323"/>
    </location>
</feature>
<keyword evidence="1 4" id="KW-0808">Transferase</keyword>
<gene>
    <name evidence="4" type="primary">aroF</name>
    <name evidence="4" type="ordered locus">TEPIRE1_2659</name>
</gene>
<proteinExistence type="predicted"/>
<dbReference type="GO" id="GO:0016832">
    <property type="term" value="F:aldehyde-lyase activity"/>
    <property type="evidence" value="ECO:0007669"/>
    <property type="project" value="InterPro"/>
</dbReference>
<dbReference type="PATRIC" id="fig|1209989.3.peg.3045"/>
<name>F4LTX3_TEPAE</name>
<dbReference type="Gene3D" id="3.30.70.1140">
    <property type="entry name" value="Phospho-2-dehydro-3-deoxyheptonate aldolase, domain 1"/>
    <property type="match status" value="1"/>
</dbReference>
<dbReference type="Pfam" id="PF00793">
    <property type="entry name" value="DAHP_synth_1"/>
    <property type="match status" value="1"/>
</dbReference>
<keyword evidence="5" id="KW-1185">Reference proteome</keyword>
<dbReference type="InterPro" id="IPR013785">
    <property type="entry name" value="Aldolase_TIM"/>
</dbReference>
<reference evidence="5" key="1">
    <citation type="journal article" date="2013" name="Genome Announc.">
        <title>First genome sequence of a syntrophic acetate-oxidizing bacterium, Tepidanaerobacter acetatoxydans strain Re1.</title>
        <authorList>
            <person name="Manzoor S."/>
            <person name="Bongcam-Rudloff E."/>
            <person name="Schnurer A."/>
            <person name="Muller B."/>
        </authorList>
    </citation>
    <scope>NUCLEOTIDE SEQUENCE [LARGE SCALE GENOMIC DNA]</scope>
    <source>
        <strain evidence="5">Re1</strain>
    </source>
</reference>
<organism evidence="4 5">
    <name type="scientific">Tepidanaerobacter acetatoxydans (strain DSM 21804 / JCM 16047 / Re1)</name>
    <dbReference type="NCBI Taxonomy" id="1209989"/>
    <lineage>
        <taxon>Bacteria</taxon>
        <taxon>Bacillati</taxon>
        <taxon>Bacillota</taxon>
        <taxon>Clostridia</taxon>
        <taxon>Thermosediminibacterales</taxon>
        <taxon>Tepidanaerobacteraceae</taxon>
        <taxon>Tepidanaerobacter</taxon>
    </lineage>
</organism>
<feature type="domain" description="DAHP synthase ferredoxin-like" evidence="3">
    <location>
        <begin position="1"/>
        <end position="67"/>
    </location>
</feature>
<evidence type="ECO:0000313" key="5">
    <source>
        <dbReference type="Proteomes" id="UP000010802"/>
    </source>
</evidence>
<dbReference type="AlphaFoldDB" id="F4LTX3"/>
<dbReference type="Pfam" id="PF18152">
    <property type="entry name" value="DAHP_snth_FXD"/>
    <property type="match status" value="1"/>
</dbReference>
<dbReference type="NCBIfam" id="TIGR01361">
    <property type="entry name" value="DAHP_synth_Bsub"/>
    <property type="match status" value="1"/>
</dbReference>
<dbReference type="RefSeq" id="WP_013779489.1">
    <property type="nucleotide sequence ID" value="NC_015519.1"/>
</dbReference>
<dbReference type="HOGENOM" id="CLU_062599_0_0_9"/>
<dbReference type="PANTHER" id="PTHR43018:SF1">
    <property type="entry name" value="PROTEIN AROA(G)"/>
    <property type="match status" value="1"/>
</dbReference>